<reference evidence="1 2" key="1">
    <citation type="submission" date="2006-10" db="EMBL/GenBank/DDBJ databases">
        <title>Complete sequence of Syntrophobacter fumaroxidans MPOB.</title>
        <authorList>
            <consortium name="US DOE Joint Genome Institute"/>
            <person name="Copeland A."/>
            <person name="Lucas S."/>
            <person name="Lapidus A."/>
            <person name="Barry K."/>
            <person name="Detter J.C."/>
            <person name="Glavina del Rio T."/>
            <person name="Hammon N."/>
            <person name="Israni S."/>
            <person name="Pitluck S."/>
            <person name="Goltsman E.G."/>
            <person name="Martinez M."/>
            <person name="Schmutz J."/>
            <person name="Larimer F."/>
            <person name="Land M."/>
            <person name="Hauser L."/>
            <person name="Kyrpides N."/>
            <person name="Kim E."/>
            <person name="Boone D.R."/>
            <person name="Brockman F."/>
            <person name="Culley D."/>
            <person name="Ferry J."/>
            <person name="Gunsalus R."/>
            <person name="McInerney M.J."/>
            <person name="Morrison M."/>
            <person name="Plugge C."/>
            <person name="Rohlin L."/>
            <person name="Scholten J."/>
            <person name="Sieber J."/>
            <person name="Stams A.J.M."/>
            <person name="Worm P."/>
            <person name="Henstra A.M."/>
            <person name="Richardson P."/>
        </authorList>
    </citation>
    <scope>NUCLEOTIDE SEQUENCE [LARGE SCALE GENOMIC DNA]</scope>
    <source>
        <strain evidence="2">DSM 10017 / MPOB</strain>
    </source>
</reference>
<keyword evidence="2" id="KW-1185">Reference proteome</keyword>
<dbReference type="EMBL" id="CP000478">
    <property type="protein sequence ID" value="ABK16221.1"/>
    <property type="molecule type" value="Genomic_DNA"/>
</dbReference>
<name>A0LFL9_SYNFM</name>
<dbReference type="AlphaFoldDB" id="A0LFL9"/>
<accession>A0LFL9</accession>
<dbReference type="HOGENOM" id="CLU_2412125_0_0_7"/>
<sequence length="92" mass="10016">MPAISPVMADRSCPADRPVVAKDCCFTLHGRHTVAPSRRVSRIPGIGAFFTSFLCMHLSVFPGGVLQQYAIVAHSARLMFDGDQRVIACEPE</sequence>
<proteinExistence type="predicted"/>
<gene>
    <name evidence="1" type="ordered locus">Sfum_0521</name>
</gene>
<dbReference type="STRING" id="335543.Sfum_0521"/>
<dbReference type="KEGG" id="sfu:Sfum_0521"/>
<dbReference type="Proteomes" id="UP000001784">
    <property type="component" value="Chromosome"/>
</dbReference>
<protein>
    <submittedName>
        <fullName evidence="1">Uncharacterized protein</fullName>
    </submittedName>
</protein>
<evidence type="ECO:0000313" key="2">
    <source>
        <dbReference type="Proteomes" id="UP000001784"/>
    </source>
</evidence>
<evidence type="ECO:0000313" key="1">
    <source>
        <dbReference type="EMBL" id="ABK16221.1"/>
    </source>
</evidence>
<organism evidence="1 2">
    <name type="scientific">Syntrophobacter fumaroxidans (strain DSM 10017 / MPOB)</name>
    <dbReference type="NCBI Taxonomy" id="335543"/>
    <lineage>
        <taxon>Bacteria</taxon>
        <taxon>Pseudomonadati</taxon>
        <taxon>Thermodesulfobacteriota</taxon>
        <taxon>Syntrophobacteria</taxon>
        <taxon>Syntrophobacterales</taxon>
        <taxon>Syntrophobacteraceae</taxon>
        <taxon>Syntrophobacter</taxon>
    </lineage>
</organism>
<dbReference type="InParanoid" id="A0LFL9"/>